<dbReference type="PATRIC" id="fig|44252.3.peg.3652"/>
<dbReference type="AlphaFoldDB" id="A0A090ZBG3"/>
<gene>
    <name evidence="5" type="ORF">DJ90_3831</name>
</gene>
<dbReference type="InterPro" id="IPR013105">
    <property type="entry name" value="TPR_2"/>
</dbReference>
<keyword evidence="5" id="KW-0808">Transferase</keyword>
<protein>
    <submittedName>
        <fullName evidence="5">Glycosyl transferase 2 family protein</fullName>
    </submittedName>
</protein>
<dbReference type="Pfam" id="PF00535">
    <property type="entry name" value="Glycos_transf_2"/>
    <property type="match status" value="1"/>
</dbReference>
<dbReference type="PROSITE" id="PS50005">
    <property type="entry name" value="TPR"/>
    <property type="match status" value="1"/>
</dbReference>
<dbReference type="RefSeq" id="WP_036619329.1">
    <property type="nucleotide sequence ID" value="NZ_JAKOBR010000090.1"/>
</dbReference>
<dbReference type="CDD" id="cd00761">
    <property type="entry name" value="Glyco_tranf_GTA_type"/>
    <property type="match status" value="1"/>
</dbReference>
<dbReference type="PANTHER" id="PTHR43685:SF2">
    <property type="entry name" value="GLYCOSYLTRANSFERASE 2-LIKE DOMAIN-CONTAINING PROTEIN"/>
    <property type="match status" value="1"/>
</dbReference>
<dbReference type="InterPro" id="IPR011990">
    <property type="entry name" value="TPR-like_helical_dom_sf"/>
</dbReference>
<dbReference type="Pfam" id="PF07719">
    <property type="entry name" value="TPR_2"/>
    <property type="match status" value="1"/>
</dbReference>
<dbReference type="InterPro" id="IPR050834">
    <property type="entry name" value="Glycosyltransf_2"/>
</dbReference>
<evidence type="ECO:0000259" key="4">
    <source>
        <dbReference type="Pfam" id="PF00535"/>
    </source>
</evidence>
<dbReference type="SUPFAM" id="SSF53448">
    <property type="entry name" value="Nucleotide-diphospho-sugar transferases"/>
    <property type="match status" value="1"/>
</dbReference>
<comment type="caution">
    <text evidence="5">The sequence shown here is derived from an EMBL/GenBank/DDBJ whole genome shotgun (WGS) entry which is preliminary data.</text>
</comment>
<dbReference type="InterPro" id="IPR001173">
    <property type="entry name" value="Glyco_trans_2-like"/>
</dbReference>
<dbReference type="STRING" id="44252.DJ90_3831"/>
<dbReference type="SMART" id="SM00028">
    <property type="entry name" value="TPR"/>
    <property type="match status" value="2"/>
</dbReference>
<dbReference type="EMBL" id="JMQA01000031">
    <property type="protein sequence ID" value="KFN07768.1"/>
    <property type="molecule type" value="Genomic_DNA"/>
</dbReference>
<evidence type="ECO:0000313" key="6">
    <source>
        <dbReference type="Proteomes" id="UP000029278"/>
    </source>
</evidence>
<dbReference type="InterPro" id="IPR029044">
    <property type="entry name" value="Nucleotide-diphossugar_trans"/>
</dbReference>
<evidence type="ECO:0000256" key="3">
    <source>
        <dbReference type="PROSITE-ProRule" id="PRU00339"/>
    </source>
</evidence>
<reference evidence="5 6" key="1">
    <citation type="submission" date="2014-04" db="EMBL/GenBank/DDBJ databases">
        <authorList>
            <person name="Bishop-Lilly K.A."/>
            <person name="Broomall S.M."/>
            <person name="Chain P.S."/>
            <person name="Chertkov O."/>
            <person name="Coyne S.R."/>
            <person name="Daligault H.E."/>
            <person name="Davenport K.W."/>
            <person name="Erkkila T."/>
            <person name="Frey K.G."/>
            <person name="Gibbons H.S."/>
            <person name="Gu W."/>
            <person name="Jaissle J."/>
            <person name="Johnson S.L."/>
            <person name="Koroleva G.I."/>
            <person name="Ladner J.T."/>
            <person name="Lo C.-C."/>
            <person name="Minogue T.D."/>
            <person name="Munk C."/>
            <person name="Palacios G.F."/>
            <person name="Redden C.L."/>
            <person name="Rosenzweig C.N."/>
            <person name="Scholz M.B."/>
            <person name="Teshima H."/>
            <person name="Xu Y."/>
        </authorList>
    </citation>
    <scope>NUCLEOTIDE SEQUENCE [LARGE SCALE GENOMIC DNA]</scope>
    <source>
        <strain evidence="5 6">8244</strain>
    </source>
</reference>
<dbReference type="PANTHER" id="PTHR43685">
    <property type="entry name" value="GLYCOSYLTRANSFERASE"/>
    <property type="match status" value="1"/>
</dbReference>
<feature type="domain" description="Glycosyltransferase 2-like" evidence="4">
    <location>
        <begin position="4"/>
        <end position="166"/>
    </location>
</feature>
<sequence length="382" mass="43431">MKISAVIPAYNAEEYIEKSISSLILQSQTLHEIIIIDDGSSDDTVKIVKALQRTYEHIVLLQQANQGASAARNTGLNNAQGDWILFLDADDECAPTLIETYTRFLQENPARYCAVYSQALQVDERGEAISGIFSGYDLHGQEGFVQMLLRNPIISPSGSLVKKAILDEMNGFDTSIKYVEDVDFWLRLLLNGNNIGHVCEPLSFIRRHSSNTTANIESTRQGEKRLLDKFGLGVIKETIYERGYTIDHNHLDYVNFLIRFEKWPEAEQLLETVQIEASDDKYGSYLFVKALVALQVGKYEVAKDLYLAIIKWNNTHGAALNNIGVLYAENNELEKARESFKLALQYYPGYLDAAYNLEQLDTETPIFRFTKRELRKSLLRYS</sequence>
<dbReference type="Proteomes" id="UP000029278">
    <property type="component" value="Unassembled WGS sequence"/>
</dbReference>
<accession>A0A090ZBG3</accession>
<keyword evidence="1" id="KW-0677">Repeat</keyword>
<dbReference type="GeneID" id="77011132"/>
<dbReference type="HOGENOM" id="CLU_025996_0_5_9"/>
<dbReference type="GO" id="GO:0016740">
    <property type="term" value="F:transferase activity"/>
    <property type="evidence" value="ECO:0007669"/>
    <property type="project" value="UniProtKB-KW"/>
</dbReference>
<evidence type="ECO:0000256" key="2">
    <source>
        <dbReference type="ARBA" id="ARBA00022803"/>
    </source>
</evidence>
<name>A0A090ZBG3_PAEMA</name>
<keyword evidence="6" id="KW-1185">Reference proteome</keyword>
<keyword evidence="2 3" id="KW-0802">TPR repeat</keyword>
<evidence type="ECO:0000256" key="1">
    <source>
        <dbReference type="ARBA" id="ARBA00022737"/>
    </source>
</evidence>
<organism evidence="5 6">
    <name type="scientific">Paenibacillus macerans</name>
    <name type="common">Bacillus macerans</name>
    <dbReference type="NCBI Taxonomy" id="44252"/>
    <lineage>
        <taxon>Bacteria</taxon>
        <taxon>Bacillati</taxon>
        <taxon>Bacillota</taxon>
        <taxon>Bacilli</taxon>
        <taxon>Bacillales</taxon>
        <taxon>Paenibacillaceae</taxon>
        <taxon>Paenibacillus</taxon>
    </lineage>
</organism>
<evidence type="ECO:0000313" key="5">
    <source>
        <dbReference type="EMBL" id="KFN07768.1"/>
    </source>
</evidence>
<dbReference type="Gene3D" id="3.90.550.10">
    <property type="entry name" value="Spore Coat Polysaccharide Biosynthesis Protein SpsA, Chain A"/>
    <property type="match status" value="1"/>
</dbReference>
<dbReference type="Gene3D" id="1.25.40.10">
    <property type="entry name" value="Tetratricopeptide repeat domain"/>
    <property type="match status" value="1"/>
</dbReference>
<proteinExistence type="predicted"/>
<dbReference type="SUPFAM" id="SSF48452">
    <property type="entry name" value="TPR-like"/>
    <property type="match status" value="1"/>
</dbReference>
<dbReference type="InterPro" id="IPR019734">
    <property type="entry name" value="TPR_rpt"/>
</dbReference>
<feature type="repeat" description="TPR" evidence="3">
    <location>
        <begin position="317"/>
        <end position="350"/>
    </location>
</feature>